<dbReference type="InterPro" id="IPR036179">
    <property type="entry name" value="Ig-like_dom_sf"/>
</dbReference>
<gene>
    <name evidence="3" type="ORF">SY85_10410</name>
</gene>
<dbReference type="Gene3D" id="2.60.40.2700">
    <property type="match status" value="1"/>
</dbReference>
<organism evidence="3 4">
    <name type="scientific">Flavisolibacter tropicus</name>
    <dbReference type="NCBI Taxonomy" id="1492898"/>
    <lineage>
        <taxon>Bacteria</taxon>
        <taxon>Pseudomonadati</taxon>
        <taxon>Bacteroidota</taxon>
        <taxon>Chitinophagia</taxon>
        <taxon>Chitinophagales</taxon>
        <taxon>Chitinophagaceae</taxon>
        <taxon>Flavisolibacter</taxon>
    </lineage>
</organism>
<sequence length="864" mass="87955">MSNTSDKGFNTDAGYVTIVFVFEGGVVANDQMICGSGTPTLFSSTEAASGLPIAGYQWQQSTDNNSWTDINGAEDLTYQAPSVSQTTYYRRKVTATNTAVTYSNTITITVNPIPAFDPSGFGTSICNNQSMNLDPANGGSIAGATYDWVNDNPAIGLAASGNGTISFTTTNSGATIINGIITVTPTAAGCPGTPQTFTIAVKPTPTVTTVADQVVCHNKNTNAISFLGAVAGTTYSWTNSDPSIGLAASGTGNIAAFTAVNNGSAPVTATITVTPDANGCPGSAKTFTITVNQLPTASISGGSFCQTGSQQLTVTGQAGGTFSAPAGLNISASGLIDLAASTPGTYTVTYTFSNGNCTNTTTSSITVNPLPTATISGTAVVCQSATPPAITFTGSNGTAPYTFTYNVNGGANQVVTTTSGNTYTLVVPTSVPGTYVYSLVSVKDASSTTCEKVVSGTATLTITPTPSASFSYGGTPYCATGTATPSFTGTIGGTYSAAAGLNINATTGAINLTASVPGTYTVTYTVAAAGGCDEYTRTTSVTVKALTAITTSPAAQTVCERSPVSMSVAASGAGTLQYQWRKNGVNITGATAATYTISSISTSDAASYDVVVTGDCGSVTSAAALLTVNVIPVTPGITTNGLTTFCQGGSVILTSSANSGNQWFKDGVAINGATAQSYTVTTSGNYTVRTTRNNCTSEFAAVAPVTVKALPAVPVISATGNILTSSSANNNQWYLNGRAIAGATGTTHRVQAAGLYTVQVTENGCISTSAAHNFVTTRIDNSATWNGEVTAYPNPVQKTLFIKNTTGQKLQVTLYDGFGKKVYESKLTTNEASISMEKWASGVYQLVLTNLQRNETISQTIIKL</sequence>
<feature type="domain" description="Secretion system C-terminal sorting" evidence="1">
    <location>
        <begin position="792"/>
        <end position="862"/>
    </location>
</feature>
<feature type="domain" description="PKD-like" evidence="2">
    <location>
        <begin position="124"/>
        <end position="205"/>
    </location>
</feature>
<dbReference type="AlphaFoldDB" id="A0A172TVE4"/>
<dbReference type="SUPFAM" id="SSF48726">
    <property type="entry name" value="Immunoglobulin"/>
    <property type="match status" value="1"/>
</dbReference>
<dbReference type="Pfam" id="PF18962">
    <property type="entry name" value="Por_Secre_tail"/>
    <property type="match status" value="1"/>
</dbReference>
<keyword evidence="4" id="KW-1185">Reference proteome</keyword>
<name>A0A172TVE4_9BACT</name>
<dbReference type="KEGG" id="fla:SY85_10410"/>
<dbReference type="STRING" id="1492898.SY85_10410"/>
<dbReference type="EMBL" id="CP011390">
    <property type="protein sequence ID" value="ANE50854.1"/>
    <property type="molecule type" value="Genomic_DNA"/>
</dbReference>
<evidence type="ECO:0000313" key="3">
    <source>
        <dbReference type="EMBL" id="ANE50854.1"/>
    </source>
</evidence>
<dbReference type="PATRIC" id="fig|1492898.3.peg.2238"/>
<evidence type="ECO:0000313" key="4">
    <source>
        <dbReference type="Proteomes" id="UP000077177"/>
    </source>
</evidence>
<evidence type="ECO:0000259" key="1">
    <source>
        <dbReference type="Pfam" id="PF18962"/>
    </source>
</evidence>
<dbReference type="Gene3D" id="2.60.40.10">
    <property type="entry name" value="Immunoglobulins"/>
    <property type="match status" value="2"/>
</dbReference>
<reference evidence="3 4" key="2">
    <citation type="journal article" date="2016" name="Int. J. Syst. Evol. Microbiol.">
        <title>Flavisolibacter tropicus sp. nov., isolated from tropical soil.</title>
        <authorList>
            <person name="Lee J.J."/>
            <person name="Kang M.S."/>
            <person name="Kim G.S."/>
            <person name="Lee C.S."/>
            <person name="Lim S."/>
            <person name="Lee J."/>
            <person name="Roh S.H."/>
            <person name="Kang H."/>
            <person name="Ha J.M."/>
            <person name="Bae S."/>
            <person name="Jung H.Y."/>
            <person name="Kim M.K."/>
        </authorList>
    </citation>
    <scope>NUCLEOTIDE SEQUENCE [LARGE SCALE GENOMIC DNA]</scope>
    <source>
        <strain evidence="3 4">LCS9</strain>
    </source>
</reference>
<proteinExistence type="predicted"/>
<dbReference type="Proteomes" id="UP000077177">
    <property type="component" value="Chromosome"/>
</dbReference>
<accession>A0A172TVE4</accession>
<reference evidence="4" key="1">
    <citation type="submission" date="2015-01" db="EMBL/GenBank/DDBJ databases">
        <title>Flavisolibacter sp./LCS9/ whole genome sequencing.</title>
        <authorList>
            <person name="Kim M.K."/>
            <person name="Srinivasan S."/>
            <person name="Lee J.-J."/>
        </authorList>
    </citation>
    <scope>NUCLEOTIDE SEQUENCE [LARGE SCALE GENOMIC DNA]</scope>
    <source>
        <strain evidence="4">LCS9</strain>
    </source>
</reference>
<evidence type="ECO:0000259" key="2">
    <source>
        <dbReference type="Pfam" id="PF19406"/>
    </source>
</evidence>
<dbReference type="InterPro" id="IPR013783">
    <property type="entry name" value="Ig-like_fold"/>
</dbReference>
<protein>
    <submittedName>
        <fullName evidence="3">Uncharacterized protein</fullName>
    </submittedName>
</protein>
<dbReference type="Pfam" id="PF19406">
    <property type="entry name" value="PKD_5"/>
    <property type="match status" value="1"/>
</dbReference>
<dbReference type="NCBIfam" id="TIGR04183">
    <property type="entry name" value="Por_Secre_tail"/>
    <property type="match status" value="1"/>
</dbReference>
<dbReference type="InterPro" id="IPR045828">
    <property type="entry name" value="PKD_Bacteroidetes"/>
</dbReference>
<dbReference type="InterPro" id="IPR026444">
    <property type="entry name" value="Secre_tail"/>
</dbReference>